<evidence type="ECO:0000256" key="1">
    <source>
        <dbReference type="SAM" id="MobiDB-lite"/>
    </source>
</evidence>
<sequence length="60" mass="6721">MFRPLHAGIVQYQIADIDQLSIEKQDPRCFGQVTARLPAGRQTKGARRSPPTADRADEEL</sequence>
<organism evidence="2 3">
    <name type="scientific">Microvirga puerhi</name>
    <dbReference type="NCBI Taxonomy" id="2876078"/>
    <lineage>
        <taxon>Bacteria</taxon>
        <taxon>Pseudomonadati</taxon>
        <taxon>Pseudomonadota</taxon>
        <taxon>Alphaproteobacteria</taxon>
        <taxon>Hyphomicrobiales</taxon>
        <taxon>Methylobacteriaceae</taxon>
        <taxon>Microvirga</taxon>
    </lineage>
</organism>
<gene>
    <name evidence="2" type="ORF">K9B37_17525</name>
</gene>
<dbReference type="RefSeq" id="WP_224314818.1">
    <property type="nucleotide sequence ID" value="NZ_JAIRBM010000014.1"/>
</dbReference>
<feature type="region of interest" description="Disordered" evidence="1">
    <location>
        <begin position="34"/>
        <end position="60"/>
    </location>
</feature>
<name>A0ABS7VSV4_9HYPH</name>
<dbReference type="EMBL" id="JAIRBM010000014">
    <property type="protein sequence ID" value="MBZ6078067.1"/>
    <property type="molecule type" value="Genomic_DNA"/>
</dbReference>
<accession>A0ABS7VSV4</accession>
<reference evidence="2 3" key="1">
    <citation type="submission" date="2021-09" db="EMBL/GenBank/DDBJ databases">
        <title>The complete genome sequence of a new microorganism.</title>
        <authorList>
            <person name="Zi Z."/>
        </authorList>
    </citation>
    <scope>NUCLEOTIDE SEQUENCE [LARGE SCALE GENOMIC DNA]</scope>
    <source>
        <strain evidence="2 3">WGZ8</strain>
    </source>
</reference>
<dbReference type="Proteomes" id="UP000704176">
    <property type="component" value="Unassembled WGS sequence"/>
</dbReference>
<evidence type="ECO:0000313" key="3">
    <source>
        <dbReference type="Proteomes" id="UP000704176"/>
    </source>
</evidence>
<protein>
    <submittedName>
        <fullName evidence="2">Uncharacterized protein</fullName>
    </submittedName>
</protein>
<proteinExistence type="predicted"/>
<keyword evidence="3" id="KW-1185">Reference proteome</keyword>
<evidence type="ECO:0000313" key="2">
    <source>
        <dbReference type="EMBL" id="MBZ6078067.1"/>
    </source>
</evidence>
<comment type="caution">
    <text evidence="2">The sequence shown here is derived from an EMBL/GenBank/DDBJ whole genome shotgun (WGS) entry which is preliminary data.</text>
</comment>